<dbReference type="PANTHER" id="PTHR32322">
    <property type="entry name" value="INNER MEMBRANE TRANSPORTER"/>
    <property type="match status" value="1"/>
</dbReference>
<evidence type="ECO:0000256" key="1">
    <source>
        <dbReference type="ARBA" id="ARBA00004141"/>
    </source>
</evidence>
<evidence type="ECO:0000313" key="8">
    <source>
        <dbReference type="EMBL" id="OIJ28741.1"/>
    </source>
</evidence>
<comment type="subcellular location">
    <subcellularLocation>
        <location evidence="1">Membrane</location>
        <topology evidence="1">Multi-pass membrane protein</topology>
    </subcellularLocation>
</comment>
<dbReference type="InterPro" id="IPR037185">
    <property type="entry name" value="EmrE-like"/>
</dbReference>
<dbReference type="AlphaFoldDB" id="A0A1J4NB95"/>
<comment type="similarity">
    <text evidence="2">Belongs to the EamA transporter family.</text>
</comment>
<dbReference type="InterPro" id="IPR000620">
    <property type="entry name" value="EamA_dom"/>
</dbReference>
<proteinExistence type="inferred from homology"/>
<reference evidence="8" key="1">
    <citation type="submission" date="2016-10" db="EMBL/GenBank/DDBJ databases">
        <title>Draft Genome Sequence of Nocardioides luteus Strain BAFB, an Alkane-Degrading Bacterium Isolated from JP-7 Polluted Soil.</title>
        <authorList>
            <person name="Brown L."/>
            <person name="Ruiz O.N."/>
            <person name="Gunasekera T."/>
        </authorList>
    </citation>
    <scope>NUCLEOTIDE SEQUENCE [LARGE SCALE GENOMIC DNA]</scope>
    <source>
        <strain evidence="8">BAFB</strain>
    </source>
</reference>
<feature type="transmembrane region" description="Helical" evidence="6">
    <location>
        <begin position="42"/>
        <end position="61"/>
    </location>
</feature>
<evidence type="ECO:0000256" key="6">
    <source>
        <dbReference type="SAM" id="Phobius"/>
    </source>
</evidence>
<keyword evidence="5 6" id="KW-0472">Membrane</keyword>
<evidence type="ECO:0000256" key="3">
    <source>
        <dbReference type="ARBA" id="ARBA00022692"/>
    </source>
</evidence>
<dbReference type="Pfam" id="PF00892">
    <property type="entry name" value="EamA"/>
    <property type="match status" value="2"/>
</dbReference>
<evidence type="ECO:0000256" key="2">
    <source>
        <dbReference type="ARBA" id="ARBA00007362"/>
    </source>
</evidence>
<feature type="domain" description="EamA" evidence="7">
    <location>
        <begin position="155"/>
        <end position="287"/>
    </location>
</feature>
<feature type="transmembrane region" description="Helical" evidence="6">
    <location>
        <begin position="216"/>
        <end position="239"/>
    </location>
</feature>
<organism evidence="8 9">
    <name type="scientific">Nocardioides luteus</name>
    <dbReference type="NCBI Taxonomy" id="1844"/>
    <lineage>
        <taxon>Bacteria</taxon>
        <taxon>Bacillati</taxon>
        <taxon>Actinomycetota</taxon>
        <taxon>Actinomycetes</taxon>
        <taxon>Propionibacteriales</taxon>
        <taxon>Nocardioidaceae</taxon>
        <taxon>Nocardioides</taxon>
    </lineage>
</organism>
<feature type="transmembrane region" description="Helical" evidence="6">
    <location>
        <begin position="246"/>
        <end position="264"/>
    </location>
</feature>
<dbReference type="InterPro" id="IPR050638">
    <property type="entry name" value="AA-Vitamin_Transporters"/>
</dbReference>
<dbReference type="SUPFAM" id="SSF103481">
    <property type="entry name" value="Multidrug resistance efflux transporter EmrE"/>
    <property type="match status" value="2"/>
</dbReference>
<feature type="domain" description="EamA" evidence="7">
    <location>
        <begin position="8"/>
        <end position="141"/>
    </location>
</feature>
<evidence type="ECO:0000256" key="5">
    <source>
        <dbReference type="ARBA" id="ARBA00023136"/>
    </source>
</evidence>
<evidence type="ECO:0000259" key="7">
    <source>
        <dbReference type="Pfam" id="PF00892"/>
    </source>
</evidence>
<accession>A0A1J4NB95</accession>
<dbReference type="GO" id="GO:0016020">
    <property type="term" value="C:membrane"/>
    <property type="evidence" value="ECO:0007669"/>
    <property type="project" value="UniProtKB-SubCell"/>
</dbReference>
<dbReference type="OrthoDB" id="4937919at2"/>
<dbReference type="STRING" id="1844.UG56_000465"/>
<feature type="transmembrane region" description="Helical" evidence="6">
    <location>
        <begin position="127"/>
        <end position="145"/>
    </location>
</feature>
<keyword evidence="9" id="KW-1185">Reference proteome</keyword>
<name>A0A1J4NB95_9ACTN</name>
<keyword evidence="4 6" id="KW-1133">Transmembrane helix</keyword>
<feature type="transmembrane region" description="Helical" evidence="6">
    <location>
        <begin position="157"/>
        <end position="177"/>
    </location>
</feature>
<comment type="caution">
    <text evidence="8">The sequence shown here is derived from an EMBL/GenBank/DDBJ whole genome shotgun (WGS) entry which is preliminary data.</text>
</comment>
<dbReference type="Proteomes" id="UP000033772">
    <property type="component" value="Unassembled WGS sequence"/>
</dbReference>
<dbReference type="RefSeq" id="WP_071326805.1">
    <property type="nucleotide sequence ID" value="NZ_JZDQ02000001.1"/>
</dbReference>
<sequence>MSSLLARLGLVQICLAGVLWGTGGLVLQIVRAITPMSVLTVSAYRMLIASVALLAVLAVIGRLRELRLDLRTVVVGVATGLYQALYFGSVVAVGVTVSTVVSLGIAPAILLAGEAVASRRRPTGRQLVVLATALTGLVLASAYAGTGAGGGRPVTGVLLAIASGSAYALTTAVGRPLAQQRSPLLVTAGATGVGALVLAPLALLGGGPLVSSSATVWVWLVYLGLATMALAYGLLYAGLRTTRSSAATVASLMEPVTAAVAAAAVLGERLAGPAIAGVALILVAIAGLG</sequence>
<feature type="transmembrane region" description="Helical" evidence="6">
    <location>
        <begin position="184"/>
        <end position="204"/>
    </location>
</feature>
<gene>
    <name evidence="8" type="ORF">UG56_000465</name>
</gene>
<feature type="transmembrane region" description="Helical" evidence="6">
    <location>
        <begin position="270"/>
        <end position="288"/>
    </location>
</feature>
<feature type="transmembrane region" description="Helical" evidence="6">
    <location>
        <begin position="68"/>
        <end position="85"/>
    </location>
</feature>
<dbReference type="PANTHER" id="PTHR32322:SF2">
    <property type="entry name" value="EAMA DOMAIN-CONTAINING PROTEIN"/>
    <property type="match status" value="1"/>
</dbReference>
<dbReference type="EMBL" id="JZDQ02000001">
    <property type="protein sequence ID" value="OIJ28741.1"/>
    <property type="molecule type" value="Genomic_DNA"/>
</dbReference>
<protein>
    <submittedName>
        <fullName evidence="8">EamA family transporter</fullName>
    </submittedName>
</protein>
<keyword evidence="3 6" id="KW-0812">Transmembrane</keyword>
<evidence type="ECO:0000313" key="9">
    <source>
        <dbReference type="Proteomes" id="UP000033772"/>
    </source>
</evidence>
<feature type="transmembrane region" description="Helical" evidence="6">
    <location>
        <begin position="91"/>
        <end position="115"/>
    </location>
</feature>
<evidence type="ECO:0000256" key="4">
    <source>
        <dbReference type="ARBA" id="ARBA00022989"/>
    </source>
</evidence>